<proteinExistence type="predicted"/>
<name>A0A927CJ85_9BACL</name>
<reference evidence="1" key="1">
    <citation type="submission" date="2020-09" db="EMBL/GenBank/DDBJ databases">
        <title>A novel bacterium of genus Paenibacillus, isolated from South China Sea.</title>
        <authorList>
            <person name="Huang H."/>
            <person name="Mo K."/>
            <person name="Hu Y."/>
        </authorList>
    </citation>
    <scope>NUCLEOTIDE SEQUENCE</scope>
    <source>
        <strain evidence="1">IB182493</strain>
    </source>
</reference>
<dbReference type="EMBL" id="JACXIY010000004">
    <property type="protein sequence ID" value="MBD2867727.1"/>
    <property type="molecule type" value="Genomic_DNA"/>
</dbReference>
<dbReference type="Proteomes" id="UP000632125">
    <property type="component" value="Unassembled WGS sequence"/>
</dbReference>
<sequence length="136" mass="15946">MKDLRDYMELHLCFDNEGREVEVLDVTQLEDNVFKIEENPVFTEKVSYGDVIKVRRMNDIAFYIDTVKKSKYKRYNWLLSREVVHSLELKQLKNKIGEWKGKSEQVFGGIFIVNLPANSPIDIHAEVQRVIDAAQK</sequence>
<evidence type="ECO:0000313" key="1">
    <source>
        <dbReference type="EMBL" id="MBD2867727.1"/>
    </source>
</evidence>
<dbReference type="AlphaFoldDB" id="A0A927CJ85"/>
<evidence type="ECO:0000313" key="2">
    <source>
        <dbReference type="Proteomes" id="UP000632125"/>
    </source>
</evidence>
<organism evidence="1 2">
    <name type="scientific">Paenibacillus arenilitoris</name>
    <dbReference type="NCBI Taxonomy" id="2772299"/>
    <lineage>
        <taxon>Bacteria</taxon>
        <taxon>Bacillati</taxon>
        <taxon>Bacillota</taxon>
        <taxon>Bacilli</taxon>
        <taxon>Bacillales</taxon>
        <taxon>Paenibacillaceae</taxon>
        <taxon>Paenibacillus</taxon>
    </lineage>
</organism>
<comment type="caution">
    <text evidence="1">The sequence shown here is derived from an EMBL/GenBank/DDBJ whole genome shotgun (WGS) entry which is preliminary data.</text>
</comment>
<gene>
    <name evidence="1" type="ORF">IDH41_03990</name>
</gene>
<dbReference type="RefSeq" id="WP_190858509.1">
    <property type="nucleotide sequence ID" value="NZ_JACXIY010000004.1"/>
</dbReference>
<accession>A0A927CJ85</accession>
<protein>
    <submittedName>
        <fullName evidence="1">DUF4265 domain-containing protein</fullName>
    </submittedName>
</protein>
<keyword evidence="2" id="KW-1185">Reference proteome</keyword>